<reference evidence="7 8" key="1">
    <citation type="submission" date="2020-12" db="EMBL/GenBank/DDBJ databases">
        <authorList>
            <person name="Zheng R.K."/>
            <person name="Sun C.M."/>
        </authorList>
    </citation>
    <scope>NUCLEOTIDE SEQUENCE [LARGE SCALE GENOMIC DNA]</scope>
    <source>
        <strain evidence="7 8">ZRK001</strain>
    </source>
</reference>
<dbReference type="Proteomes" id="UP000596083">
    <property type="component" value="Chromosome"/>
</dbReference>
<keyword evidence="4 5" id="KW-0472">Membrane</keyword>
<evidence type="ECO:0000313" key="8">
    <source>
        <dbReference type="Proteomes" id="UP000596083"/>
    </source>
</evidence>
<evidence type="ECO:0000256" key="2">
    <source>
        <dbReference type="ARBA" id="ARBA00022692"/>
    </source>
</evidence>
<keyword evidence="2 5" id="KW-0812">Transmembrane</keyword>
<dbReference type="RefSeq" id="WP_200336717.1">
    <property type="nucleotide sequence ID" value="NZ_CP066786.1"/>
</dbReference>
<dbReference type="GO" id="GO:0090471">
    <property type="term" value="F:9,15,9'-tri-cis-zeta-carotene isomerase activity"/>
    <property type="evidence" value="ECO:0007669"/>
    <property type="project" value="TreeGrafter"/>
</dbReference>
<feature type="transmembrane region" description="Helical" evidence="5">
    <location>
        <begin position="198"/>
        <end position="214"/>
    </location>
</feature>
<evidence type="ECO:0000256" key="4">
    <source>
        <dbReference type="ARBA" id="ARBA00023136"/>
    </source>
</evidence>
<comment type="subcellular location">
    <subcellularLocation>
        <location evidence="1">Membrane</location>
        <topology evidence="1">Multi-pass membrane protein</topology>
    </subcellularLocation>
</comment>
<feature type="transmembrane region" description="Helical" evidence="5">
    <location>
        <begin position="67"/>
        <end position="91"/>
    </location>
</feature>
<name>A0A7T7HL75_9HYPH</name>
<keyword evidence="3 5" id="KW-1133">Transmembrane helix</keyword>
<dbReference type="Gene3D" id="1.20.120.1630">
    <property type="match status" value="1"/>
</dbReference>
<evidence type="ECO:0000313" key="7">
    <source>
        <dbReference type="EMBL" id="QQM31139.1"/>
    </source>
</evidence>
<evidence type="ECO:0000256" key="5">
    <source>
        <dbReference type="SAM" id="Phobius"/>
    </source>
</evidence>
<feature type="domain" description="NnrU" evidence="6">
    <location>
        <begin position="4"/>
        <end position="225"/>
    </location>
</feature>
<protein>
    <submittedName>
        <fullName evidence="7">NnrU family protein</fullName>
    </submittedName>
</protein>
<feature type="transmembrane region" description="Helical" evidence="5">
    <location>
        <begin position="35"/>
        <end position="55"/>
    </location>
</feature>
<dbReference type="KEGG" id="mlut:JET14_02880"/>
<dbReference type="Pfam" id="PF07298">
    <property type="entry name" value="NnrU"/>
    <property type="match status" value="1"/>
</dbReference>
<dbReference type="AlphaFoldDB" id="A0A7T7HL75"/>
<dbReference type="PANTHER" id="PTHR35988">
    <property type="entry name" value="15-CIS-ZETA-CAROTENE ISOMERASE, CHLOROPLASTIC"/>
    <property type="match status" value="1"/>
</dbReference>
<evidence type="ECO:0000256" key="1">
    <source>
        <dbReference type="ARBA" id="ARBA00004141"/>
    </source>
</evidence>
<proteinExistence type="predicted"/>
<gene>
    <name evidence="7" type="ORF">JET14_02880</name>
</gene>
<dbReference type="InterPro" id="IPR009915">
    <property type="entry name" value="NnrU_dom"/>
</dbReference>
<sequence>MTNFLLAILAFLLAHVVPPAPPVRARLIALFGRRVYLTLYSLVSILLLVWIIDAARHAPLIFLWYPAPWQALVPVIAMPFAFWFIAAGLAAQNRLSITFRRSGEAGSQGPITAITRHPVLVGFLIWSLAHIPPNGDVVSLILFGGMGLLALAGTAVLDRRTRRRLGDAEWAAIRAQTSIVPFLAVLEGRAHLHADRNFWLWTGLGLAFYVWFLLQGHRLLIGVDPLAWL</sequence>
<dbReference type="GO" id="GO:0016020">
    <property type="term" value="C:membrane"/>
    <property type="evidence" value="ECO:0007669"/>
    <property type="project" value="UniProtKB-SubCell"/>
</dbReference>
<accession>A0A7T7HL75</accession>
<evidence type="ECO:0000259" key="6">
    <source>
        <dbReference type="Pfam" id="PF07298"/>
    </source>
</evidence>
<organism evidence="7 8">
    <name type="scientific">Martelella lutilitoris</name>
    <dbReference type="NCBI Taxonomy" id="2583532"/>
    <lineage>
        <taxon>Bacteria</taxon>
        <taxon>Pseudomonadati</taxon>
        <taxon>Pseudomonadota</taxon>
        <taxon>Alphaproteobacteria</taxon>
        <taxon>Hyphomicrobiales</taxon>
        <taxon>Aurantimonadaceae</taxon>
        <taxon>Martelella</taxon>
    </lineage>
</organism>
<evidence type="ECO:0000256" key="3">
    <source>
        <dbReference type="ARBA" id="ARBA00022989"/>
    </source>
</evidence>
<dbReference type="PANTHER" id="PTHR35988:SF2">
    <property type="entry name" value="15-CIS-ZETA-CAROTENE ISOMERASE, CHLOROPLASTIC"/>
    <property type="match status" value="1"/>
</dbReference>
<feature type="transmembrane region" description="Helical" evidence="5">
    <location>
        <begin position="137"/>
        <end position="157"/>
    </location>
</feature>
<dbReference type="EMBL" id="CP066786">
    <property type="protein sequence ID" value="QQM31139.1"/>
    <property type="molecule type" value="Genomic_DNA"/>
</dbReference>